<comment type="caution">
    <text evidence="1">The sequence shown here is derived from an EMBL/GenBank/DDBJ whole genome shotgun (WGS) entry which is preliminary data.</text>
</comment>
<reference evidence="1 2" key="1">
    <citation type="submission" date="2018-11" db="EMBL/GenBank/DDBJ databases">
        <title>Sequencing the genomes of 1000 actinobacteria strains.</title>
        <authorList>
            <person name="Klenk H.-P."/>
        </authorList>
    </citation>
    <scope>NUCLEOTIDE SEQUENCE [LARGE SCALE GENOMIC DNA]</scope>
    <source>
        <strain evidence="1 2">DSM 44781</strain>
    </source>
</reference>
<dbReference type="InterPro" id="IPR027417">
    <property type="entry name" value="P-loop_NTPase"/>
</dbReference>
<accession>A0A3N4RSW6</accession>
<dbReference type="Proteomes" id="UP000266906">
    <property type="component" value="Unassembled WGS sequence"/>
</dbReference>
<keyword evidence="2" id="KW-1185">Reference proteome</keyword>
<gene>
    <name evidence="1" type="ORF">EDD38_2148</name>
</gene>
<protein>
    <recommendedName>
        <fullName evidence="3">AAA ATPase-like protein</fullName>
    </recommendedName>
</protein>
<dbReference type="EMBL" id="RKQG01000001">
    <property type="protein sequence ID" value="RPE33845.1"/>
    <property type="molecule type" value="Genomic_DNA"/>
</dbReference>
<name>A0A3N4RSW6_9ACTN</name>
<sequence>MHSLGARLSTARARAFVGREIELDCFGKALHGDVDAPFVFWLFGPGGIGKSALLRRLGDRARAEGRVLVELDGRFLGRDPADFEEAADAFVSVPGTVLFIDSFEHCQWLESRLWQRFLPRAAPGALVVVAGRLAPLPQWTADPAWAGLLQVRELRPLSGGEAGALLEAASVRPERRDAVLRFAGGNPLALTLAAAADSVGRVGSEWAPSAEVLRTLVAGLVGEVPSAAHRRALEVAAQAHATTEELLAAVLAEQDASGLFQWLRELPFVESTPLGLYPHDAARETLMADLRWRAPTTFQAMRQRLAEEYLRLLREARPERVRAVTDDLFYLFRDVQKLQRTRVWVSAEEDLYEDVLDIEDHGLVLSMAKQAEGPESAELVRHWLTRQPQGFSVFRLISSGRIVAFTTRLVLPAPPDVTDIDTDPVVAAAWRYSQETAPVRPGEHIAMTRFSIYPDRYQVPSRVIDLSNSRVQAEAMRARGRAHGFLVYHDHTAWAERLQGVLADSGVRCDVGGREYGLFTIDWRKIPVEKWIRHLIDATEMPPLSGPSGTPRPAFDQAVREALQLWRDPGAFAACALLRTRLVADCDDPVQDLKDLLRQAVEALAADPRGVRAKEALATAFFSGAPTQEAAARRLGLPYGTFRRHLRQGLDLLCASLWERELYGTN</sequence>
<organism evidence="1 2">
    <name type="scientific">Kitasatospora cineracea</name>
    <dbReference type="NCBI Taxonomy" id="88074"/>
    <lineage>
        <taxon>Bacteria</taxon>
        <taxon>Bacillati</taxon>
        <taxon>Actinomycetota</taxon>
        <taxon>Actinomycetes</taxon>
        <taxon>Kitasatosporales</taxon>
        <taxon>Streptomycetaceae</taxon>
        <taxon>Kitasatospora</taxon>
    </lineage>
</organism>
<evidence type="ECO:0008006" key="3">
    <source>
        <dbReference type="Google" id="ProtNLM"/>
    </source>
</evidence>
<dbReference type="RefSeq" id="WP_123817991.1">
    <property type="nucleotide sequence ID" value="NZ_RKQG01000001.1"/>
</dbReference>
<dbReference type="AlphaFoldDB" id="A0A3N4RSW6"/>
<dbReference type="SUPFAM" id="SSF52540">
    <property type="entry name" value="P-loop containing nucleoside triphosphate hydrolases"/>
    <property type="match status" value="1"/>
</dbReference>
<evidence type="ECO:0000313" key="2">
    <source>
        <dbReference type="Proteomes" id="UP000266906"/>
    </source>
</evidence>
<proteinExistence type="predicted"/>
<evidence type="ECO:0000313" key="1">
    <source>
        <dbReference type="EMBL" id="RPE33845.1"/>
    </source>
</evidence>